<dbReference type="SMART" id="SM00184">
    <property type="entry name" value="RING"/>
    <property type="match status" value="1"/>
</dbReference>
<dbReference type="PANTHER" id="PTHR46171">
    <property type="entry name" value="GH10160P"/>
    <property type="match status" value="1"/>
</dbReference>
<dbReference type="Gene3D" id="3.30.40.10">
    <property type="entry name" value="Zinc/RING finger domain, C3HC4 (zinc finger)"/>
    <property type="match status" value="1"/>
</dbReference>
<dbReference type="AlphaFoldDB" id="A0A081CNN1"/>
<reference evidence="2" key="1">
    <citation type="journal article" date="2014" name="Genome Announc.">
        <title>Draft Genome Sequence of the Yeast Pseudozyma antarctica Type Strain JCM10317, a Producer of the Glycolipid Biosurfactants, Mannosylerythritol Lipids.</title>
        <authorList>
            <person name="Saika A."/>
            <person name="Koike H."/>
            <person name="Hori T."/>
            <person name="Fukuoka T."/>
            <person name="Sato S."/>
            <person name="Habe H."/>
            <person name="Kitamoto D."/>
            <person name="Morita T."/>
        </authorList>
    </citation>
    <scope>NUCLEOTIDE SEQUENCE [LARGE SCALE GENOMIC DNA]</scope>
    <source>
        <strain evidence="2">JCM 10317</strain>
    </source>
</reference>
<dbReference type="GO" id="GO:0061630">
    <property type="term" value="F:ubiquitin protein ligase activity"/>
    <property type="evidence" value="ECO:0007669"/>
    <property type="project" value="TreeGrafter"/>
</dbReference>
<dbReference type="GO" id="GO:0016567">
    <property type="term" value="P:protein ubiquitination"/>
    <property type="evidence" value="ECO:0007669"/>
    <property type="project" value="TreeGrafter"/>
</dbReference>
<name>A0A081CNN1_PSEA2</name>
<dbReference type="PANTHER" id="PTHR46171:SF3">
    <property type="entry name" value="GH10160P"/>
    <property type="match status" value="1"/>
</dbReference>
<gene>
    <name evidence="1" type="ORF">PAN0_060c6518</name>
</gene>
<dbReference type="HOGENOM" id="CLU_324906_0_0_1"/>
<dbReference type="GO" id="GO:0008270">
    <property type="term" value="F:zinc ion binding"/>
    <property type="evidence" value="ECO:0007669"/>
    <property type="project" value="UniProtKB-KW"/>
</dbReference>
<evidence type="ECO:0000313" key="2">
    <source>
        <dbReference type="Proteomes" id="UP000053758"/>
    </source>
</evidence>
<sequence>MSAMDLGCSSRPHCDKGKARALDPTHDCLHSGSSSAGTSTTQRANTAHLVEHSVDTDPNYQAKGKQKGKAEQHAFEPSLASFTSSPSLPCVDVPVAARRSRRIQAAKDGSDELHSRSSSDTSSHKRSLRDTATSSPDQPTTPLDPVAGPSCPARRHHRDLPPLTRQGSPNLCQTAAPASALRSRFNVANKKRRSELPDDNDMSLLQPTTSRHLLSNPPVPQLRPSTRTHSPALEPHSSAALRPRRPSLLVNSGTTSDARSPNAVAALCESPEPIDDFSSFYPSRRDQLELRSAHFAESRAQRSLGTLRRRRGFYSREPSSANPDTPTHQFDPLAARRDSLLGSSSMPRHEGQAQLSALSPYSWQNDLAASQRAFAHHRPLPLVEEPNDHAHRHPPQLPHVRAASPLAISFASDADHEAPAPSPLRHLTTITPRRRASTQLAPGRQDDDHHISNTPTSNAIFNRAQSRVSAHADTPSEPSSLFTSAHRYPSQPSSLRVPPISERYTPYQSHDDRPRGHARYSAIEHEASGREIHDDRGLSALHRRNLHPHHSRSEAATSSMYGAPQQTRDASQRRETSDSLHRLREPASSGREPLPWRSTHFGLRTPSHASDRQGGAPLRYESLFQGTGSDSRPTAPLPASRGAPPAWTRHVRNANESALEYLGRLMSHDSMLDEWMAGEVHAASLRMAIESEDWHTHLRPLQLGLSAASSSMVFGQHGSHLALDARNFIADEDWAELNSYEALMQLSERLGAAEVCVPASLVDTLPTCEYAKWDGGSCAPRSDDAVCAKGKGKGKQKVAPPPEGRDTMCPICRDDYADADVLMSINTCHHAFHAHCIKTWFKTAKTCPLCRADAFDGVSLPALPFGSATAGSTSIEPNALYPPWSFDF</sequence>
<dbReference type="GeneID" id="26307320"/>
<dbReference type="PROSITE" id="PS50089">
    <property type="entry name" value="ZF_RING_2"/>
    <property type="match status" value="1"/>
</dbReference>
<accession>A0A081CNN1</accession>
<dbReference type="InterPro" id="IPR013083">
    <property type="entry name" value="Znf_RING/FYVE/PHD"/>
</dbReference>
<protein>
    <submittedName>
        <fullName evidence="1">Uncharacterized protein</fullName>
    </submittedName>
</protein>
<dbReference type="Pfam" id="PF13639">
    <property type="entry name" value="zf-RING_2"/>
    <property type="match status" value="1"/>
</dbReference>
<dbReference type="EMBL" id="DF830127">
    <property type="protein sequence ID" value="GAK68277.1"/>
    <property type="molecule type" value="Genomic_DNA"/>
</dbReference>
<evidence type="ECO:0000313" key="1">
    <source>
        <dbReference type="EMBL" id="GAK68277.1"/>
    </source>
</evidence>
<dbReference type="InterPro" id="IPR001841">
    <property type="entry name" value="Znf_RING"/>
</dbReference>
<keyword evidence="2" id="KW-1185">Reference proteome</keyword>
<organism evidence="1 2">
    <name type="scientific">Pseudozyma antarctica</name>
    <name type="common">Yeast</name>
    <name type="synonym">Candida antarctica</name>
    <dbReference type="NCBI Taxonomy" id="84753"/>
    <lineage>
        <taxon>Eukaryota</taxon>
        <taxon>Fungi</taxon>
        <taxon>Dikarya</taxon>
        <taxon>Basidiomycota</taxon>
        <taxon>Ustilaginomycotina</taxon>
        <taxon>Ustilaginomycetes</taxon>
        <taxon>Ustilaginales</taxon>
        <taxon>Ustilaginaceae</taxon>
        <taxon>Moesziomyces</taxon>
    </lineage>
</organism>
<proteinExistence type="predicted"/>
<dbReference type="RefSeq" id="XP_014653525.1">
    <property type="nucleotide sequence ID" value="XM_014798039.1"/>
</dbReference>
<dbReference type="OrthoDB" id="8062037at2759"/>
<dbReference type="Proteomes" id="UP000053758">
    <property type="component" value="Unassembled WGS sequence"/>
</dbReference>
<dbReference type="CDD" id="cd16454">
    <property type="entry name" value="RING-H2_PA-TM-RING"/>
    <property type="match status" value="1"/>
</dbReference>
<dbReference type="SUPFAM" id="SSF57850">
    <property type="entry name" value="RING/U-box"/>
    <property type="match status" value="1"/>
</dbReference>